<feature type="transmembrane region" description="Helical" evidence="2">
    <location>
        <begin position="1183"/>
        <end position="1208"/>
    </location>
</feature>
<evidence type="ECO:0000256" key="2">
    <source>
        <dbReference type="SAM" id="Phobius"/>
    </source>
</evidence>
<feature type="region of interest" description="Disordered" evidence="1">
    <location>
        <begin position="1043"/>
        <end position="1067"/>
    </location>
</feature>
<organism evidence="3 4">
    <name type="scientific">Glossina fuscipes</name>
    <dbReference type="NCBI Taxonomy" id="7396"/>
    <lineage>
        <taxon>Eukaryota</taxon>
        <taxon>Metazoa</taxon>
        <taxon>Ecdysozoa</taxon>
        <taxon>Arthropoda</taxon>
        <taxon>Hexapoda</taxon>
        <taxon>Insecta</taxon>
        <taxon>Pterygota</taxon>
        <taxon>Neoptera</taxon>
        <taxon>Endopterygota</taxon>
        <taxon>Diptera</taxon>
        <taxon>Brachycera</taxon>
        <taxon>Muscomorpha</taxon>
        <taxon>Hippoboscoidea</taxon>
        <taxon>Glossinidae</taxon>
        <taxon>Glossina</taxon>
    </lineage>
</organism>
<keyword evidence="3" id="KW-1185">Reference proteome</keyword>
<dbReference type="GeneID" id="119642287"/>
<dbReference type="RefSeq" id="XP_037897309.1">
    <property type="nucleotide sequence ID" value="XM_038041381.1"/>
</dbReference>
<dbReference type="KEGG" id="gfs:119642287"/>
<gene>
    <name evidence="4" type="primary">LOC119642287</name>
</gene>
<dbReference type="PANTHER" id="PTHR37002">
    <property type="entry name" value="AGAP007005-PA"/>
    <property type="match status" value="1"/>
</dbReference>
<name>A0A9C5ZIN5_9MUSC</name>
<protein>
    <submittedName>
        <fullName evidence="4">Uncharacterized protein</fullName>
    </submittedName>
</protein>
<dbReference type="PANTHER" id="PTHR37002:SF10">
    <property type="entry name" value="TRANSGLUTAMINASE-LIKE DOMAIN-CONTAINING PROTEIN"/>
    <property type="match status" value="1"/>
</dbReference>
<accession>A0A9C5ZIN5</accession>
<feature type="compositionally biased region" description="Low complexity" evidence="1">
    <location>
        <begin position="649"/>
        <end position="659"/>
    </location>
</feature>
<feature type="compositionally biased region" description="Basic and acidic residues" evidence="1">
    <location>
        <begin position="960"/>
        <end position="969"/>
    </location>
</feature>
<evidence type="ECO:0000256" key="1">
    <source>
        <dbReference type="SAM" id="MobiDB-lite"/>
    </source>
</evidence>
<proteinExistence type="predicted"/>
<feature type="region of interest" description="Disordered" evidence="1">
    <location>
        <begin position="649"/>
        <end position="672"/>
    </location>
</feature>
<feature type="region of interest" description="Disordered" evidence="1">
    <location>
        <begin position="724"/>
        <end position="750"/>
    </location>
</feature>
<feature type="compositionally biased region" description="Polar residues" evidence="1">
    <location>
        <begin position="774"/>
        <end position="812"/>
    </location>
</feature>
<feature type="region of interest" description="Disordered" evidence="1">
    <location>
        <begin position="948"/>
        <end position="969"/>
    </location>
</feature>
<feature type="transmembrane region" description="Helical" evidence="2">
    <location>
        <begin position="1215"/>
        <end position="1236"/>
    </location>
</feature>
<dbReference type="Proteomes" id="UP000092443">
    <property type="component" value="Unplaced"/>
</dbReference>
<evidence type="ECO:0000313" key="3">
    <source>
        <dbReference type="Proteomes" id="UP000092443"/>
    </source>
</evidence>
<feature type="region of interest" description="Disordered" evidence="1">
    <location>
        <begin position="765"/>
        <end position="832"/>
    </location>
</feature>
<sequence length="1503" mass="164429">MKTFLKCLNFLSKHFNFIYKMAGERSVHHQRRPPDVEEALSSMLWTPYERSSTDTSSDDEDERIQRNLKSSYVSFCSDYTANRSFAALDTEYVTFIPTSMATSTTANPHELSDLTSAAATTCYFTAAGKSFYEPLANVATPLVPLPYSSVVLNTRTPAVTNYCNDDSTLKMSGAAHYCEHPYYHKASSTGNDNISYTRTENATPVATRQSNKPLHSRYAAISSLTKWWSPPANTATNGRSSSRSAATITESSSIMAPISSLTLSSNGIVKRPPSYESLYATTKSSYHNNHQHLHLFKPMLNTLKANVTSITQTRPLTDLTETTAEMMIIQQQDEQQQQQEQQRRANISTNAYYNTERHLVRSFTDDFIVERCAAESRVPATNVDKQHINLRNAVSDQINSYNSCNNTQKSHCEIFTMQSLTNVKRISMSHHMDTNVGSQQNQENEINNHTGELQEQVTQLRTPIEKRKMHALTCARDSKHKEEKQENEHKNDQLYTDLVYDYAISSTRSFDGETLAVGYTRNTYDTLKTTGGLVNVLTNNSINLTPDNKCLAELERLYAEFRASEKIIEQQLKAKAYDTNSDLKLFDTDCANMRLNVPASTEAFNRNGVNLTVKPHNSSNSVILTTTNSVTALTTNECQHSPSLTIQVNQNNDKNTANNDNKKNRFNDSGSDANIKLLQNQNQSDKKALVHQSNVNIITTTTTTTTTNGVSVVNCNYGNIGSNNENNNKHISSNNNNNDNSNNNINNHNNQSITSLSIDAFKYIQQQQQQQQQNTTTHVINGHNSKASTRTTAKHLTNSSENNQNSITSYYHSGNSNDSNNNKNNSSNNNDNSISFSLVPNLYNKSYEAMNAVKNENRFANDECFISSSGNYNNHKSSNSINNIKVNIIQVNATATIATVSTAASTNVTIAAPATTTTAIIPKRTFTSTECQTDDIPTVKLRSTATYAAANASTIPPHSQHRDQRRRERRERRYLAHNNSLLGQIPTALARGHFRHTPTYPHHHHPQHNHHRLLERHSMPASHLTALLHPAHMHAAMTGTHLASLSHQSTPSPPPPPSPATMLRPTLPDILHNHFPPPYSALPCGGSQMSNGTTMALAAPPPLPSPPLHGATILGSASPTPPSSAAGTTILTSVISTVPMPGATAIVNDGRFSLPLPIIRRSPSERSGKGCCGQWFAGPPLRALIAVVALGGVACALAGAGVGFTGVAGPPNSHLTAALLMIGVGVVLVTVSGAAWRMTAPGGPPCLGLSSGVDLGRCGRRPCSRGGGAPQGLLYPEFQHRPPPPSYQASMQEYRLRLLLLDRDRQSGVVRGSSPPPTYRSHAGSLLRAPLTSTVRGTASSIGGSEYSFPPSYRSRNITPGTISNDRSIEIEPSGRLLANEDIPEPLSVEQVSEYSSLQQRRAAARATAISREQKSNKKDFDGMEEKCTVKERRTKDKLNINEDNQDMVTIVTITAPNGMGNGNETIASTLATNSATTITTTASTTTIDEAITTEQTEILAHL</sequence>
<feature type="compositionally biased region" description="Low complexity" evidence="1">
    <location>
        <begin position="813"/>
        <end position="832"/>
    </location>
</feature>
<keyword evidence="2" id="KW-0472">Membrane</keyword>
<reference evidence="4" key="1">
    <citation type="submission" date="2025-08" db="UniProtKB">
        <authorList>
            <consortium name="RefSeq"/>
        </authorList>
    </citation>
    <scope>IDENTIFICATION</scope>
    <source>
        <tissue evidence="4">Whole body pupa</tissue>
    </source>
</reference>
<keyword evidence="2" id="KW-1133">Transmembrane helix</keyword>
<evidence type="ECO:0000313" key="4">
    <source>
        <dbReference type="RefSeq" id="XP_037897309.1"/>
    </source>
</evidence>
<keyword evidence="2" id="KW-0812">Transmembrane</keyword>